<name>A0ABZ1BXA1_9FIRM</name>
<sequence length="154" mass="16902">MARSGLIDFSKLSGGLLLTRGLLPYFVLKLLDERAPLCGTELLDAIYDLTGGRWRPSPGAMYPLLRRLRRQGLVKATPARRGGRLVQEYALTSEGRAELRRFLHEIRPRLEQTVALLQVHLHSLGGTWDDRAGHNAPGPGRDSGPGGGTRTAAR</sequence>
<organism evidence="3 4">
    <name type="scientific">Carboxydichorda subterranea</name>
    <dbReference type="NCBI Taxonomy" id="3109565"/>
    <lineage>
        <taxon>Bacteria</taxon>
        <taxon>Bacillati</taxon>
        <taxon>Bacillota</taxon>
        <taxon>Limnochordia</taxon>
        <taxon>Limnochordales</taxon>
        <taxon>Geochordaceae</taxon>
        <taxon>Carboxydichorda</taxon>
    </lineage>
</organism>
<dbReference type="SUPFAM" id="SSF46785">
    <property type="entry name" value="Winged helix' DNA-binding domain"/>
    <property type="match status" value="1"/>
</dbReference>
<feature type="compositionally biased region" description="Gly residues" evidence="1">
    <location>
        <begin position="141"/>
        <end position="154"/>
    </location>
</feature>
<dbReference type="PANTHER" id="PTHR43252:SF2">
    <property type="entry name" value="TRANSCRIPTION REGULATOR, PADR-LIKE FAMILY"/>
    <property type="match status" value="1"/>
</dbReference>
<dbReference type="RefSeq" id="WP_324716695.1">
    <property type="nucleotide sequence ID" value="NZ_CP141615.1"/>
</dbReference>
<gene>
    <name evidence="3" type="ORF">U7230_15295</name>
</gene>
<dbReference type="InterPro" id="IPR036388">
    <property type="entry name" value="WH-like_DNA-bd_sf"/>
</dbReference>
<dbReference type="Gene3D" id="1.10.10.10">
    <property type="entry name" value="Winged helix-like DNA-binding domain superfamily/Winged helix DNA-binding domain"/>
    <property type="match status" value="1"/>
</dbReference>
<evidence type="ECO:0000313" key="3">
    <source>
        <dbReference type="EMBL" id="WRP17424.1"/>
    </source>
</evidence>
<proteinExistence type="predicted"/>
<evidence type="ECO:0000259" key="2">
    <source>
        <dbReference type="Pfam" id="PF03551"/>
    </source>
</evidence>
<dbReference type="EMBL" id="CP141615">
    <property type="protein sequence ID" value="WRP17424.1"/>
    <property type="molecule type" value="Genomic_DNA"/>
</dbReference>
<dbReference type="Pfam" id="PF03551">
    <property type="entry name" value="PadR"/>
    <property type="match status" value="1"/>
</dbReference>
<accession>A0ABZ1BXA1</accession>
<dbReference type="PANTHER" id="PTHR43252">
    <property type="entry name" value="TRANSCRIPTIONAL REGULATOR YQJI"/>
    <property type="match status" value="1"/>
</dbReference>
<protein>
    <submittedName>
        <fullName evidence="3">PadR family transcriptional regulator</fullName>
    </submittedName>
</protein>
<dbReference type="InterPro" id="IPR005149">
    <property type="entry name" value="Tscrpt_reg_PadR_N"/>
</dbReference>
<feature type="domain" description="Transcription regulator PadR N-terminal" evidence="2">
    <location>
        <begin position="27"/>
        <end position="100"/>
    </location>
</feature>
<keyword evidence="4" id="KW-1185">Reference proteome</keyword>
<dbReference type="Proteomes" id="UP001332192">
    <property type="component" value="Chromosome"/>
</dbReference>
<feature type="region of interest" description="Disordered" evidence="1">
    <location>
        <begin position="128"/>
        <end position="154"/>
    </location>
</feature>
<dbReference type="InterPro" id="IPR036390">
    <property type="entry name" value="WH_DNA-bd_sf"/>
</dbReference>
<evidence type="ECO:0000313" key="4">
    <source>
        <dbReference type="Proteomes" id="UP001332192"/>
    </source>
</evidence>
<reference evidence="3 4" key="1">
    <citation type="journal article" date="2024" name="Front. Microbiol.">
        <title>Novel thermophilic genera Geochorda gen. nov. and Carboxydochorda gen. nov. from the deep terrestrial subsurface reveal the ecophysiological diversity in the class Limnochordia.</title>
        <authorList>
            <person name="Karnachuk O.V."/>
            <person name="Lukina A.P."/>
            <person name="Avakyan M.R."/>
            <person name="Kadnikov V.V."/>
            <person name="Begmatov S."/>
            <person name="Beletsky A.V."/>
            <person name="Vlasova K.G."/>
            <person name="Novikov A.A."/>
            <person name="Shcherbakova V.A."/>
            <person name="Mardanov A.V."/>
            <person name="Ravin N.V."/>
        </authorList>
    </citation>
    <scope>NUCLEOTIDE SEQUENCE [LARGE SCALE GENOMIC DNA]</scope>
    <source>
        <strain evidence="3 4">L945</strain>
    </source>
</reference>
<evidence type="ECO:0000256" key="1">
    <source>
        <dbReference type="SAM" id="MobiDB-lite"/>
    </source>
</evidence>